<dbReference type="InterPro" id="IPR050645">
    <property type="entry name" value="Histidine_acid_phosphatase"/>
</dbReference>
<evidence type="ECO:0000313" key="4">
    <source>
        <dbReference type="Proteomes" id="UP000813824"/>
    </source>
</evidence>
<dbReference type="InterPro" id="IPR029033">
    <property type="entry name" value="His_PPase_superfam"/>
</dbReference>
<dbReference type="InterPro" id="IPR000560">
    <property type="entry name" value="His_Pase_clade-2"/>
</dbReference>
<keyword evidence="4" id="KW-1185">Reference proteome</keyword>
<protein>
    <submittedName>
        <fullName evidence="3">Phosphoglycerate mutase-like protein</fullName>
    </submittedName>
</protein>
<reference evidence="3" key="1">
    <citation type="journal article" date="2021" name="New Phytol.">
        <title>Evolutionary innovations through gain and loss of genes in the ectomycorrhizal Boletales.</title>
        <authorList>
            <person name="Wu G."/>
            <person name="Miyauchi S."/>
            <person name="Morin E."/>
            <person name="Kuo A."/>
            <person name="Drula E."/>
            <person name="Varga T."/>
            <person name="Kohler A."/>
            <person name="Feng B."/>
            <person name="Cao Y."/>
            <person name="Lipzen A."/>
            <person name="Daum C."/>
            <person name="Hundley H."/>
            <person name="Pangilinan J."/>
            <person name="Johnson J."/>
            <person name="Barry K."/>
            <person name="LaButti K."/>
            <person name="Ng V."/>
            <person name="Ahrendt S."/>
            <person name="Min B."/>
            <person name="Choi I.G."/>
            <person name="Park H."/>
            <person name="Plett J.M."/>
            <person name="Magnuson J."/>
            <person name="Spatafora J.W."/>
            <person name="Nagy L.G."/>
            <person name="Henrissat B."/>
            <person name="Grigoriev I.V."/>
            <person name="Yang Z.L."/>
            <person name="Xu J."/>
            <person name="Martin F.M."/>
        </authorList>
    </citation>
    <scope>NUCLEOTIDE SEQUENCE</scope>
    <source>
        <strain evidence="3">KKN 215</strain>
    </source>
</reference>
<dbReference type="GO" id="GO:0016791">
    <property type="term" value="F:phosphatase activity"/>
    <property type="evidence" value="ECO:0007669"/>
    <property type="project" value="TreeGrafter"/>
</dbReference>
<organism evidence="3 4">
    <name type="scientific">Cristinia sonorae</name>
    <dbReference type="NCBI Taxonomy" id="1940300"/>
    <lineage>
        <taxon>Eukaryota</taxon>
        <taxon>Fungi</taxon>
        <taxon>Dikarya</taxon>
        <taxon>Basidiomycota</taxon>
        <taxon>Agaricomycotina</taxon>
        <taxon>Agaricomycetes</taxon>
        <taxon>Agaricomycetidae</taxon>
        <taxon>Agaricales</taxon>
        <taxon>Pleurotineae</taxon>
        <taxon>Stephanosporaceae</taxon>
        <taxon>Cristinia</taxon>
    </lineage>
</organism>
<comment type="caution">
    <text evidence="3">The sequence shown here is derived from an EMBL/GenBank/DDBJ whole genome shotgun (WGS) entry which is preliminary data.</text>
</comment>
<dbReference type="Gene3D" id="3.40.50.1240">
    <property type="entry name" value="Phosphoglycerate mutase-like"/>
    <property type="match status" value="1"/>
</dbReference>
<gene>
    <name evidence="3" type="ORF">BXZ70DRAFT_501343</name>
</gene>
<evidence type="ECO:0000313" key="3">
    <source>
        <dbReference type="EMBL" id="KAH8088959.1"/>
    </source>
</evidence>
<dbReference type="SUPFAM" id="SSF53254">
    <property type="entry name" value="Phosphoglycerate mutase-like"/>
    <property type="match status" value="1"/>
</dbReference>
<dbReference type="PANTHER" id="PTHR11567">
    <property type="entry name" value="ACID PHOSPHATASE-RELATED"/>
    <property type="match status" value="1"/>
</dbReference>
<feature type="transmembrane region" description="Helical" evidence="2">
    <location>
        <begin position="393"/>
        <end position="414"/>
    </location>
</feature>
<dbReference type="AlphaFoldDB" id="A0A8K0UHK5"/>
<keyword evidence="2" id="KW-1133">Transmembrane helix</keyword>
<evidence type="ECO:0000256" key="2">
    <source>
        <dbReference type="SAM" id="Phobius"/>
    </source>
</evidence>
<dbReference type="OrthoDB" id="258392at2759"/>
<keyword evidence="2" id="KW-0812">Transmembrane</keyword>
<dbReference type="Proteomes" id="UP000813824">
    <property type="component" value="Unassembled WGS sequence"/>
</dbReference>
<dbReference type="Pfam" id="PF00328">
    <property type="entry name" value="His_Phos_2"/>
    <property type="match status" value="1"/>
</dbReference>
<proteinExistence type="inferred from homology"/>
<comment type="similarity">
    <text evidence="1">Belongs to the histidine acid phosphatase family.</text>
</comment>
<keyword evidence="2" id="KW-0472">Membrane</keyword>
<accession>A0A8K0UHK5</accession>
<sequence length="451" mass="51219">MSHPEVHGVVVIARNGDRTQSWQDPVSYKAKGTTSTPLGEVQSHQLGSFLRKTYLDRSSSSHIRGISTDLVDLKEVHVRVKVGSEGASVFDSATAVLQGLFPPNEKNRMTLANETTVVAPLGGYQYIPVETVEPVNDRSLEPWTDCPAFQERVKKIQNSDEFKKKEQDAQKFFRTLKDFVFGMPTTMENMYNLHDYVSTQLIHNKTYAHRLPPTYIEQARGFADWRESAIFGDSQMNGIGNIASRTALSSVLRALQRIAFNDDPLQFMLIETTYHPFISFFHQTQMVKNHPELKAIPDFGSALAIELRRAPPPDAREFLRFKFRNGTDSDFQTVHVFNHHEDIPLTEFIYRLENSVINSNSEWVRACRTSSATSWLGLPESASDVTNGNYMDIVLSMGLFFLVMLLCWSGSQAFKRYRRRNYIRLGNEEVGMPTAQVVNYGTEKPRLTLSS</sequence>
<evidence type="ECO:0000256" key="1">
    <source>
        <dbReference type="ARBA" id="ARBA00005375"/>
    </source>
</evidence>
<name>A0A8K0UHK5_9AGAR</name>
<dbReference type="EMBL" id="JAEVFJ010000039">
    <property type="protein sequence ID" value="KAH8088959.1"/>
    <property type="molecule type" value="Genomic_DNA"/>
</dbReference>
<dbReference type="PANTHER" id="PTHR11567:SF142">
    <property type="entry name" value="PHOSPHOGLYCERATE MUTASE-LIKE PROTEIN"/>
    <property type="match status" value="1"/>
</dbReference>